<evidence type="ECO:0000256" key="1">
    <source>
        <dbReference type="SAM" id="MobiDB-lite"/>
    </source>
</evidence>
<reference evidence="2" key="1">
    <citation type="journal article" date="2015" name="PeerJ">
        <title>First genomic representation of candidate bacterial phylum KSB3 points to enhanced environmental sensing as a trigger of wastewater bulking.</title>
        <authorList>
            <person name="Sekiguchi Y."/>
            <person name="Ohashi A."/>
            <person name="Parks D.H."/>
            <person name="Yamauchi T."/>
            <person name="Tyson G.W."/>
            <person name="Hugenholtz P."/>
        </authorList>
    </citation>
    <scope>NUCLEOTIDE SEQUENCE [LARGE SCALE GENOMIC DNA]</scope>
</reference>
<accession>A0A0S6W9L6</accession>
<dbReference type="HOGENOM" id="CLU_782253_0_0_0"/>
<organism evidence="2">
    <name type="scientific">Vecturithrix granuli</name>
    <dbReference type="NCBI Taxonomy" id="1499967"/>
    <lineage>
        <taxon>Bacteria</taxon>
        <taxon>Candidatus Moduliflexota</taxon>
        <taxon>Candidatus Vecturitrichia</taxon>
        <taxon>Candidatus Vecturitrichales</taxon>
        <taxon>Candidatus Vecturitrichaceae</taxon>
        <taxon>Candidatus Vecturithrix</taxon>
    </lineage>
</organism>
<gene>
    <name evidence="2" type="ORF">U27_01978</name>
</gene>
<evidence type="ECO:0000313" key="2">
    <source>
        <dbReference type="EMBL" id="GAK55147.1"/>
    </source>
</evidence>
<protein>
    <submittedName>
        <fullName evidence="2">Uncharacterized protein</fullName>
    </submittedName>
</protein>
<dbReference type="STRING" id="1499967.U27_01978"/>
<dbReference type="EMBL" id="DF820463">
    <property type="protein sequence ID" value="GAK55147.1"/>
    <property type="molecule type" value="Genomic_DNA"/>
</dbReference>
<dbReference type="AlphaFoldDB" id="A0A0S6W9L6"/>
<sequence length="354" mass="40252">MSIFFTRPYWKITIFLLFFTGKIGFLFSSVRAAVEPNGQEGVCGPYYIWYQVSPADYDYAVDYVDLCGIIMNISDIVDDFDFVYFENTDGYQWRSLDKNHDGISDLFFIRREQDHLKWQPESGCIRIYMRNCRGKTLNEQCGHAAIRIQPKYGVREGSAKLSIHTIAKCPPTGFDCSKSFTLIHKYSNCLISTPLPDFLVQKQVNDVLFISTISSRMPRFEYTLLVQNTSSEIKDTELTDSMSDGTKGGALILSEVKIDRCPSSATCFLTGIDDNRMHFSFKNFPPGEQAKIIYIFKGNSDDIARDEVSYFTNIATLSKGNSAQVTVGIKGLLFQTPRPERPRHGSEPTHPRDR</sequence>
<feature type="region of interest" description="Disordered" evidence="1">
    <location>
        <begin position="333"/>
        <end position="354"/>
    </location>
</feature>
<proteinExistence type="predicted"/>
<evidence type="ECO:0000313" key="3">
    <source>
        <dbReference type="Proteomes" id="UP000030661"/>
    </source>
</evidence>
<dbReference type="Proteomes" id="UP000030661">
    <property type="component" value="Unassembled WGS sequence"/>
</dbReference>
<name>A0A0S6W9L6_VECG1</name>
<keyword evidence="3" id="KW-1185">Reference proteome</keyword>
<feature type="compositionally biased region" description="Basic and acidic residues" evidence="1">
    <location>
        <begin position="338"/>
        <end position="354"/>
    </location>
</feature>